<reference evidence="3 4" key="1">
    <citation type="submission" date="2023-12" db="EMBL/GenBank/DDBJ databases">
        <title>A high-quality genome assembly for Dillenia turbinata (Dilleniales).</title>
        <authorList>
            <person name="Chanderbali A."/>
        </authorList>
    </citation>
    <scope>NUCLEOTIDE SEQUENCE [LARGE SCALE GENOMIC DNA]</scope>
    <source>
        <strain evidence="3">LSX21</strain>
        <tissue evidence="3">Leaf</tissue>
    </source>
</reference>
<keyword evidence="3" id="KW-0418">Kinase</keyword>
<keyword evidence="1" id="KW-0732">Signal</keyword>
<dbReference type="Proteomes" id="UP001370490">
    <property type="component" value="Unassembled WGS sequence"/>
</dbReference>
<dbReference type="Gene3D" id="1.10.510.10">
    <property type="entry name" value="Transferase(Phosphotransferase) domain 1"/>
    <property type="match status" value="1"/>
</dbReference>
<dbReference type="EMBL" id="JBAMMX010000007">
    <property type="protein sequence ID" value="KAK6937169.1"/>
    <property type="molecule type" value="Genomic_DNA"/>
</dbReference>
<dbReference type="InterPro" id="IPR051343">
    <property type="entry name" value="G-type_lectin_kinases/EP1-like"/>
</dbReference>
<dbReference type="PANTHER" id="PTHR47976:SF47">
    <property type="entry name" value="RECEPTOR-LIKE SERINE_THREONINE-PROTEIN KINASE"/>
    <property type="match status" value="1"/>
</dbReference>
<accession>A0AAN8ZE04</accession>
<dbReference type="SUPFAM" id="SSF56112">
    <property type="entry name" value="Protein kinase-like (PK-like)"/>
    <property type="match status" value="1"/>
</dbReference>
<proteinExistence type="predicted"/>
<dbReference type="PANTHER" id="PTHR47976">
    <property type="entry name" value="G-TYPE LECTIN S-RECEPTOR-LIKE SERINE/THREONINE-PROTEIN KINASE SD2-5"/>
    <property type="match status" value="1"/>
</dbReference>
<gene>
    <name evidence="3" type="ORF">RJ641_034199</name>
</gene>
<feature type="domain" description="Serine-threonine/tyrosine-protein kinase catalytic" evidence="2">
    <location>
        <begin position="4"/>
        <end position="56"/>
    </location>
</feature>
<organism evidence="3 4">
    <name type="scientific">Dillenia turbinata</name>
    <dbReference type="NCBI Taxonomy" id="194707"/>
    <lineage>
        <taxon>Eukaryota</taxon>
        <taxon>Viridiplantae</taxon>
        <taxon>Streptophyta</taxon>
        <taxon>Embryophyta</taxon>
        <taxon>Tracheophyta</taxon>
        <taxon>Spermatophyta</taxon>
        <taxon>Magnoliopsida</taxon>
        <taxon>eudicotyledons</taxon>
        <taxon>Gunneridae</taxon>
        <taxon>Pentapetalae</taxon>
        <taxon>Dilleniales</taxon>
        <taxon>Dilleniaceae</taxon>
        <taxon>Dillenia</taxon>
    </lineage>
</organism>
<dbReference type="GO" id="GO:0004672">
    <property type="term" value="F:protein kinase activity"/>
    <property type="evidence" value="ECO:0007669"/>
    <property type="project" value="InterPro"/>
</dbReference>
<sequence length="61" mass="7118">MVEADTEFKTEVRAIGHTNHKNLVQLFGFRNEGPRQLLVYVFMHNGSLADFLFRNSRPRVI</sequence>
<dbReference type="AlphaFoldDB" id="A0AAN8ZE04"/>
<evidence type="ECO:0000256" key="1">
    <source>
        <dbReference type="ARBA" id="ARBA00022729"/>
    </source>
</evidence>
<keyword evidence="3" id="KW-0808">Transferase</keyword>
<comment type="caution">
    <text evidence="3">The sequence shown here is derived from an EMBL/GenBank/DDBJ whole genome shotgun (WGS) entry which is preliminary data.</text>
</comment>
<protein>
    <submittedName>
        <fullName evidence="3">Serine-threonine/tyrosine-protein kinase, catalytic domain</fullName>
    </submittedName>
</protein>
<evidence type="ECO:0000313" key="4">
    <source>
        <dbReference type="Proteomes" id="UP001370490"/>
    </source>
</evidence>
<dbReference type="Pfam" id="PF07714">
    <property type="entry name" value="PK_Tyr_Ser-Thr"/>
    <property type="match status" value="1"/>
</dbReference>
<dbReference type="InterPro" id="IPR011009">
    <property type="entry name" value="Kinase-like_dom_sf"/>
</dbReference>
<keyword evidence="4" id="KW-1185">Reference proteome</keyword>
<name>A0AAN8ZE04_9MAGN</name>
<evidence type="ECO:0000259" key="2">
    <source>
        <dbReference type="Pfam" id="PF07714"/>
    </source>
</evidence>
<dbReference type="InterPro" id="IPR001245">
    <property type="entry name" value="Ser-Thr/Tyr_kinase_cat_dom"/>
</dbReference>
<evidence type="ECO:0000313" key="3">
    <source>
        <dbReference type="EMBL" id="KAK6937169.1"/>
    </source>
</evidence>